<dbReference type="GO" id="GO:0005507">
    <property type="term" value="F:copper ion binding"/>
    <property type="evidence" value="ECO:0007669"/>
    <property type="project" value="InterPro"/>
</dbReference>
<dbReference type="Gene3D" id="1.10.760.10">
    <property type="entry name" value="Cytochrome c-like domain"/>
    <property type="match status" value="1"/>
</dbReference>
<dbReference type="PROSITE" id="PS50857">
    <property type="entry name" value="COX2_CUA"/>
    <property type="match status" value="1"/>
</dbReference>
<dbReference type="Gene3D" id="2.60.40.420">
    <property type="entry name" value="Cupredoxins - blue copper proteins"/>
    <property type="match status" value="1"/>
</dbReference>
<dbReference type="Pfam" id="PF00116">
    <property type="entry name" value="COX2"/>
    <property type="match status" value="1"/>
</dbReference>
<dbReference type="PROSITE" id="PS51007">
    <property type="entry name" value="CYTC"/>
    <property type="match status" value="1"/>
</dbReference>
<dbReference type="PANTHER" id="PTHR22888">
    <property type="entry name" value="CYTOCHROME C OXIDASE, SUBUNIT II"/>
    <property type="match status" value="1"/>
</dbReference>
<keyword evidence="4 16" id="KW-0349">Heme</keyword>
<comment type="catalytic activity">
    <reaction evidence="15 18">
        <text>4 Fe(II)-[cytochrome c] + O2 + 8 H(+)(in) = 4 Fe(III)-[cytochrome c] + 2 H2O + 4 H(+)(out)</text>
        <dbReference type="Rhea" id="RHEA:11436"/>
        <dbReference type="Rhea" id="RHEA-COMP:10350"/>
        <dbReference type="Rhea" id="RHEA-COMP:14399"/>
        <dbReference type="ChEBI" id="CHEBI:15377"/>
        <dbReference type="ChEBI" id="CHEBI:15378"/>
        <dbReference type="ChEBI" id="CHEBI:15379"/>
        <dbReference type="ChEBI" id="CHEBI:29033"/>
        <dbReference type="ChEBI" id="CHEBI:29034"/>
        <dbReference type="EC" id="7.1.1.9"/>
    </reaction>
</comment>
<feature type="transmembrane region" description="Helical" evidence="19">
    <location>
        <begin position="83"/>
        <end position="105"/>
    </location>
</feature>
<comment type="subcellular location">
    <subcellularLocation>
        <location evidence="17">Cell membrane</location>
        <topology evidence="17">Multi-pass membrane protein</topology>
    </subcellularLocation>
    <subcellularLocation>
        <location evidence="1">Membrane</location>
        <topology evidence="1">Multi-pass membrane protein</topology>
    </subcellularLocation>
</comment>
<evidence type="ECO:0000313" key="25">
    <source>
        <dbReference type="Proteomes" id="UP000251800"/>
    </source>
</evidence>
<dbReference type="PRINTS" id="PR01166">
    <property type="entry name" value="CYCOXIDASEII"/>
</dbReference>
<dbReference type="InterPro" id="IPR011759">
    <property type="entry name" value="Cyt_c_oxidase_su2_TM_dom"/>
</dbReference>
<dbReference type="GO" id="GO:0016491">
    <property type="term" value="F:oxidoreductase activity"/>
    <property type="evidence" value="ECO:0007669"/>
    <property type="project" value="InterPro"/>
</dbReference>
<accession>A0A363ULS2</accession>
<dbReference type="InterPro" id="IPR014222">
    <property type="entry name" value="Cyt_c_oxidase_su2"/>
</dbReference>
<evidence type="ECO:0000259" key="22">
    <source>
        <dbReference type="PROSITE" id="PS50999"/>
    </source>
</evidence>
<dbReference type="SUPFAM" id="SSF81464">
    <property type="entry name" value="Cytochrome c oxidase subunit II-like, transmembrane region"/>
    <property type="match status" value="1"/>
</dbReference>
<feature type="chain" id="PRO_5016752302" description="Cytochrome c oxidase subunit 2" evidence="20">
    <location>
        <begin position="20"/>
        <end position="392"/>
    </location>
</feature>
<dbReference type="PANTHER" id="PTHR22888:SF9">
    <property type="entry name" value="CYTOCHROME C OXIDASE SUBUNIT 2"/>
    <property type="match status" value="1"/>
</dbReference>
<evidence type="ECO:0000259" key="21">
    <source>
        <dbReference type="PROSITE" id="PS50857"/>
    </source>
</evidence>
<reference evidence="24 25" key="1">
    <citation type="submission" date="2018-05" db="EMBL/GenBank/DDBJ databases">
        <title>Abyssibacter profundi OUC007T gen. nov., sp. nov, a marine bacterium isolated from seawater of the Mariana Trench.</title>
        <authorList>
            <person name="Zhou S."/>
        </authorList>
    </citation>
    <scope>NUCLEOTIDE SEQUENCE [LARGE SCALE GENOMIC DNA]</scope>
    <source>
        <strain evidence="24 25">OUC007</strain>
    </source>
</reference>
<feature type="domain" description="Cytochrome oxidase subunit II copper A binding" evidence="21">
    <location>
        <begin position="112"/>
        <end position="254"/>
    </location>
</feature>
<keyword evidence="6 17" id="KW-0812">Transmembrane</keyword>
<keyword evidence="10 19" id="KW-1133">Transmembrane helix</keyword>
<dbReference type="InterPro" id="IPR002429">
    <property type="entry name" value="CcO_II-like_C"/>
</dbReference>
<dbReference type="RefSeq" id="WP_109719572.1">
    <property type="nucleotide sequence ID" value="NZ_QEQK01000005.1"/>
</dbReference>
<dbReference type="Gene3D" id="1.10.287.90">
    <property type="match status" value="1"/>
</dbReference>
<keyword evidence="8" id="KW-1278">Translocase</keyword>
<dbReference type="CDD" id="cd13912">
    <property type="entry name" value="CcO_II_C"/>
    <property type="match status" value="1"/>
</dbReference>
<evidence type="ECO:0000256" key="16">
    <source>
        <dbReference type="PROSITE-ProRule" id="PRU00433"/>
    </source>
</evidence>
<dbReference type="OrthoDB" id="9781261at2"/>
<keyword evidence="5 17" id="KW-0679">Respiratory chain</keyword>
<evidence type="ECO:0000256" key="1">
    <source>
        <dbReference type="ARBA" id="ARBA00004141"/>
    </source>
</evidence>
<comment type="function">
    <text evidence="14 18">Subunits I and II form the functional core of the enzyme complex. Electrons originating in cytochrome c are transferred via heme a and Cu(A) to the binuclear center formed by heme a3 and Cu(B).</text>
</comment>
<dbReference type="Pfam" id="PF02790">
    <property type="entry name" value="COX2_TM"/>
    <property type="match status" value="1"/>
</dbReference>
<gene>
    <name evidence="24" type="primary">coxB</name>
    <name evidence="24" type="ORF">DEH80_05935</name>
</gene>
<dbReference type="InterPro" id="IPR008972">
    <property type="entry name" value="Cupredoxin"/>
</dbReference>
<keyword evidence="11 16" id="KW-0408">Iron</keyword>
<sequence>MKRAVCASLLGLLPGSALALQWNMPEGVTEISREVYGLHMLIFGICVVIGIGVFGVMFYSVFKHRKSLGAKPANFHESTTVEIVWTLIPFLILIGMAIPAAGTLIKMEDASNAEMTVKITGYQWMWEYEYLDSGIHFYSRLDADSDRARQTGAGVDVSAVDNYLLEVDNRVVLPVGKKIRFLLTANDVLHAWWVPDLAVKKDAVPGFVREMWTKIDEPGVYRGQCAELCGRDHGFMPIVVEALPQDEYDQWVAAQTGGATTDVPADSAAATAEPTEVAMADAAAAEADAEPAGDLSQDALMTAGEKVYKSNCTVCHKDAGTGMPPAFPSLVGSPVVTGDPATQIAQIISGKNAMPPFGHLSDQDIAAVVTYTRNSWGNDTGVVQPADVAAQR</sequence>
<dbReference type="NCBIfam" id="TIGR02866">
    <property type="entry name" value="CoxB"/>
    <property type="match status" value="1"/>
</dbReference>
<evidence type="ECO:0000256" key="19">
    <source>
        <dbReference type="SAM" id="Phobius"/>
    </source>
</evidence>
<feature type="domain" description="Cytochrome oxidase subunit II transmembrane region profile" evidence="22">
    <location>
        <begin position="16"/>
        <end position="111"/>
    </location>
</feature>
<evidence type="ECO:0000313" key="24">
    <source>
        <dbReference type="EMBL" id="PWN56378.1"/>
    </source>
</evidence>
<dbReference type="Proteomes" id="UP000251800">
    <property type="component" value="Unassembled WGS sequence"/>
</dbReference>
<dbReference type="InterPro" id="IPR009056">
    <property type="entry name" value="Cyt_c-like_dom"/>
</dbReference>
<dbReference type="SUPFAM" id="SSF49503">
    <property type="entry name" value="Cupredoxins"/>
    <property type="match status" value="1"/>
</dbReference>
<dbReference type="EMBL" id="QEQK01000005">
    <property type="protein sequence ID" value="PWN56378.1"/>
    <property type="molecule type" value="Genomic_DNA"/>
</dbReference>
<feature type="signal peptide" evidence="20">
    <location>
        <begin position="1"/>
        <end position="19"/>
    </location>
</feature>
<keyword evidence="9 17" id="KW-0249">Electron transport</keyword>
<evidence type="ECO:0000256" key="2">
    <source>
        <dbReference type="ARBA" id="ARBA00007866"/>
    </source>
</evidence>
<keyword evidence="25" id="KW-1185">Reference proteome</keyword>
<evidence type="ECO:0000256" key="5">
    <source>
        <dbReference type="ARBA" id="ARBA00022660"/>
    </source>
</evidence>
<dbReference type="InterPro" id="IPR001505">
    <property type="entry name" value="Copper_CuA"/>
</dbReference>
<dbReference type="GO" id="GO:0042773">
    <property type="term" value="P:ATP synthesis coupled electron transport"/>
    <property type="evidence" value="ECO:0007669"/>
    <property type="project" value="TreeGrafter"/>
</dbReference>
<dbReference type="EC" id="7.1.1.9" evidence="18"/>
<evidence type="ECO:0000256" key="3">
    <source>
        <dbReference type="ARBA" id="ARBA00022448"/>
    </source>
</evidence>
<dbReference type="GO" id="GO:0005886">
    <property type="term" value="C:plasma membrane"/>
    <property type="evidence" value="ECO:0007669"/>
    <property type="project" value="UniProtKB-SubCell"/>
</dbReference>
<name>A0A363ULS2_9GAMM</name>
<dbReference type="SUPFAM" id="SSF46626">
    <property type="entry name" value="Cytochrome c"/>
    <property type="match status" value="1"/>
</dbReference>
<evidence type="ECO:0000256" key="7">
    <source>
        <dbReference type="ARBA" id="ARBA00022723"/>
    </source>
</evidence>
<evidence type="ECO:0000256" key="11">
    <source>
        <dbReference type="ARBA" id="ARBA00023004"/>
    </source>
</evidence>
<keyword evidence="13 19" id="KW-0472">Membrane</keyword>
<keyword evidence="20" id="KW-0732">Signal</keyword>
<evidence type="ECO:0000256" key="18">
    <source>
        <dbReference type="RuleBase" id="RU004024"/>
    </source>
</evidence>
<dbReference type="InterPro" id="IPR045187">
    <property type="entry name" value="CcO_II"/>
</dbReference>
<dbReference type="AlphaFoldDB" id="A0A363ULS2"/>
<dbReference type="PROSITE" id="PS50999">
    <property type="entry name" value="COX2_TM"/>
    <property type="match status" value="1"/>
</dbReference>
<evidence type="ECO:0000256" key="10">
    <source>
        <dbReference type="ARBA" id="ARBA00022989"/>
    </source>
</evidence>
<evidence type="ECO:0000256" key="14">
    <source>
        <dbReference type="ARBA" id="ARBA00024688"/>
    </source>
</evidence>
<evidence type="ECO:0000256" key="15">
    <source>
        <dbReference type="ARBA" id="ARBA00047816"/>
    </source>
</evidence>
<proteinExistence type="inferred from homology"/>
<evidence type="ECO:0000256" key="20">
    <source>
        <dbReference type="SAM" id="SignalP"/>
    </source>
</evidence>
<dbReference type="InterPro" id="IPR036257">
    <property type="entry name" value="Cyt_c_oxidase_su2_TM_sf"/>
</dbReference>
<comment type="cofactor">
    <cofactor evidence="18">
        <name>Cu cation</name>
        <dbReference type="ChEBI" id="CHEBI:23378"/>
    </cofactor>
    <text evidence="18">Binds a copper A center.</text>
</comment>
<feature type="transmembrane region" description="Helical" evidence="19">
    <location>
        <begin position="35"/>
        <end position="62"/>
    </location>
</feature>
<evidence type="ECO:0000256" key="17">
    <source>
        <dbReference type="RuleBase" id="RU000456"/>
    </source>
</evidence>
<evidence type="ECO:0000256" key="9">
    <source>
        <dbReference type="ARBA" id="ARBA00022982"/>
    </source>
</evidence>
<keyword evidence="7 16" id="KW-0479">Metal-binding</keyword>
<evidence type="ECO:0000256" key="8">
    <source>
        <dbReference type="ARBA" id="ARBA00022967"/>
    </source>
</evidence>
<comment type="caution">
    <text evidence="24">The sequence shown here is derived from an EMBL/GenBank/DDBJ whole genome shotgun (WGS) entry which is preliminary data.</text>
</comment>
<dbReference type="GO" id="GO:0004129">
    <property type="term" value="F:cytochrome-c oxidase activity"/>
    <property type="evidence" value="ECO:0007669"/>
    <property type="project" value="UniProtKB-EC"/>
</dbReference>
<organism evidence="24 25">
    <name type="scientific">Abyssibacter profundi</name>
    <dbReference type="NCBI Taxonomy" id="2182787"/>
    <lineage>
        <taxon>Bacteria</taxon>
        <taxon>Pseudomonadati</taxon>
        <taxon>Pseudomonadota</taxon>
        <taxon>Gammaproteobacteria</taxon>
        <taxon>Chromatiales</taxon>
        <taxon>Oceanococcaceae</taxon>
        <taxon>Abyssibacter</taxon>
    </lineage>
</organism>
<protein>
    <recommendedName>
        <fullName evidence="18">Cytochrome c oxidase subunit 2</fullName>
        <ecNumber evidence="18">7.1.1.9</ecNumber>
    </recommendedName>
</protein>
<dbReference type="GO" id="GO:0020037">
    <property type="term" value="F:heme binding"/>
    <property type="evidence" value="ECO:0007669"/>
    <property type="project" value="InterPro"/>
</dbReference>
<dbReference type="InterPro" id="IPR034210">
    <property type="entry name" value="CcO_II_C"/>
</dbReference>
<evidence type="ECO:0000259" key="23">
    <source>
        <dbReference type="PROSITE" id="PS51007"/>
    </source>
</evidence>
<keyword evidence="12 18" id="KW-0186">Copper</keyword>
<feature type="domain" description="Cytochrome c" evidence="23">
    <location>
        <begin position="299"/>
        <end position="376"/>
    </location>
</feature>
<evidence type="ECO:0000256" key="12">
    <source>
        <dbReference type="ARBA" id="ARBA00023008"/>
    </source>
</evidence>
<evidence type="ECO:0000256" key="4">
    <source>
        <dbReference type="ARBA" id="ARBA00022617"/>
    </source>
</evidence>
<dbReference type="PROSITE" id="PS00078">
    <property type="entry name" value="COX2"/>
    <property type="match status" value="1"/>
</dbReference>
<dbReference type="InterPro" id="IPR036909">
    <property type="entry name" value="Cyt_c-like_dom_sf"/>
</dbReference>
<dbReference type="Pfam" id="PF13442">
    <property type="entry name" value="Cytochrome_CBB3"/>
    <property type="match status" value="1"/>
</dbReference>
<keyword evidence="3 17" id="KW-0813">Transport</keyword>
<comment type="similarity">
    <text evidence="2 17">Belongs to the cytochrome c oxidase subunit 2 family.</text>
</comment>
<evidence type="ECO:0000256" key="13">
    <source>
        <dbReference type="ARBA" id="ARBA00023136"/>
    </source>
</evidence>
<evidence type="ECO:0000256" key="6">
    <source>
        <dbReference type="ARBA" id="ARBA00022692"/>
    </source>
</evidence>